<dbReference type="PANTHER" id="PTHR48015:SF25">
    <property type="entry name" value="SERINE_THREONINE-PROTEIN KINASE FLR-4"/>
    <property type="match status" value="1"/>
</dbReference>
<name>A0A9N9JAZ3_9GLOM</name>
<dbReference type="Proteomes" id="UP000789396">
    <property type="component" value="Unassembled WGS sequence"/>
</dbReference>
<organism evidence="2 3">
    <name type="scientific">Racocetra fulgida</name>
    <dbReference type="NCBI Taxonomy" id="60492"/>
    <lineage>
        <taxon>Eukaryota</taxon>
        <taxon>Fungi</taxon>
        <taxon>Fungi incertae sedis</taxon>
        <taxon>Mucoromycota</taxon>
        <taxon>Glomeromycotina</taxon>
        <taxon>Glomeromycetes</taxon>
        <taxon>Diversisporales</taxon>
        <taxon>Gigasporaceae</taxon>
        <taxon>Racocetra</taxon>
    </lineage>
</organism>
<dbReference type="InterPro" id="IPR011009">
    <property type="entry name" value="Kinase-like_dom_sf"/>
</dbReference>
<dbReference type="Gene3D" id="1.10.510.10">
    <property type="entry name" value="Transferase(Phosphotransferase) domain 1"/>
    <property type="match status" value="1"/>
</dbReference>
<dbReference type="GO" id="GO:0005524">
    <property type="term" value="F:ATP binding"/>
    <property type="evidence" value="ECO:0007669"/>
    <property type="project" value="InterPro"/>
</dbReference>
<dbReference type="GO" id="GO:0004674">
    <property type="term" value="F:protein serine/threonine kinase activity"/>
    <property type="evidence" value="ECO:0007669"/>
    <property type="project" value="TreeGrafter"/>
</dbReference>
<comment type="caution">
    <text evidence="2">The sequence shown here is derived from an EMBL/GenBank/DDBJ whole genome shotgun (WGS) entry which is preliminary data.</text>
</comment>
<dbReference type="InterPro" id="IPR050285">
    <property type="entry name" value="STE20_Ser/Thr_kinase"/>
</dbReference>
<dbReference type="InterPro" id="IPR008266">
    <property type="entry name" value="Tyr_kinase_AS"/>
</dbReference>
<dbReference type="PROSITE" id="PS50011">
    <property type="entry name" value="PROTEIN_KINASE_DOM"/>
    <property type="match status" value="1"/>
</dbReference>
<feature type="domain" description="Protein kinase" evidence="1">
    <location>
        <begin position="46"/>
        <end position="266"/>
    </location>
</feature>
<dbReference type="EMBL" id="CAJVPZ010045989">
    <property type="protein sequence ID" value="CAG8770210.1"/>
    <property type="molecule type" value="Genomic_DNA"/>
</dbReference>
<gene>
    <name evidence="2" type="ORF">RFULGI_LOCUS15007</name>
</gene>
<proteinExistence type="predicted"/>
<reference evidence="2" key="1">
    <citation type="submission" date="2021-06" db="EMBL/GenBank/DDBJ databases">
        <authorList>
            <person name="Kallberg Y."/>
            <person name="Tangrot J."/>
            <person name="Rosling A."/>
        </authorList>
    </citation>
    <scope>NUCLEOTIDE SEQUENCE</scope>
    <source>
        <strain evidence="2">IN212</strain>
    </source>
</reference>
<evidence type="ECO:0000313" key="3">
    <source>
        <dbReference type="Proteomes" id="UP000789396"/>
    </source>
</evidence>
<dbReference type="InterPro" id="IPR000719">
    <property type="entry name" value="Prot_kinase_dom"/>
</dbReference>
<sequence>QLAGSIDNIEDGFAILIENVSEMKEDIKDIKKIVVMLKGFEDFNVLKTMIEAQTEKRGNTRKWIRNSDNYEVAFTEMNSLPEDFYFEISMLKRLQESRDIIQFFGIVENERLSKTYLVTEWSKYGSLEEYYRNEKLENSLKLQIALDIVRGLNFLQAYKILHHDVRSANIMIDSHKHARLANFGMSRRFADASKNLKNVIDASRYKAPEKIKYSDYKYDSRCEIAETDLPFSNIETHLIETEILKASLPLTFRSDVPEKWKKLVFK</sequence>
<dbReference type="GO" id="GO:0000165">
    <property type="term" value="P:MAPK cascade"/>
    <property type="evidence" value="ECO:0007669"/>
    <property type="project" value="TreeGrafter"/>
</dbReference>
<dbReference type="SUPFAM" id="SSF56112">
    <property type="entry name" value="Protein kinase-like (PK-like)"/>
    <property type="match status" value="1"/>
</dbReference>
<protein>
    <submittedName>
        <fullName evidence="2">9780_t:CDS:1</fullName>
    </submittedName>
</protein>
<dbReference type="OrthoDB" id="122279at2759"/>
<accession>A0A9N9JAZ3</accession>
<feature type="non-terminal residue" evidence="2">
    <location>
        <position position="266"/>
    </location>
</feature>
<dbReference type="PROSITE" id="PS00109">
    <property type="entry name" value="PROTEIN_KINASE_TYR"/>
    <property type="match status" value="1"/>
</dbReference>
<evidence type="ECO:0000259" key="1">
    <source>
        <dbReference type="PROSITE" id="PS50011"/>
    </source>
</evidence>
<dbReference type="GO" id="GO:0043408">
    <property type="term" value="P:regulation of MAPK cascade"/>
    <property type="evidence" value="ECO:0007669"/>
    <property type="project" value="TreeGrafter"/>
</dbReference>
<feature type="non-terminal residue" evidence="2">
    <location>
        <position position="1"/>
    </location>
</feature>
<dbReference type="PANTHER" id="PTHR48015">
    <property type="entry name" value="SERINE/THREONINE-PROTEIN KINASE TAO"/>
    <property type="match status" value="1"/>
</dbReference>
<dbReference type="Pfam" id="PF00069">
    <property type="entry name" value="Pkinase"/>
    <property type="match status" value="1"/>
</dbReference>
<dbReference type="AlphaFoldDB" id="A0A9N9JAZ3"/>
<keyword evidence="3" id="KW-1185">Reference proteome</keyword>
<evidence type="ECO:0000313" key="2">
    <source>
        <dbReference type="EMBL" id="CAG8770210.1"/>
    </source>
</evidence>
<dbReference type="GO" id="GO:0005737">
    <property type="term" value="C:cytoplasm"/>
    <property type="evidence" value="ECO:0007669"/>
    <property type="project" value="TreeGrafter"/>
</dbReference>